<keyword evidence="10" id="KW-1185">Reference proteome</keyword>
<dbReference type="Proteomes" id="UP000318571">
    <property type="component" value="Chromosome 9"/>
</dbReference>
<dbReference type="SUPFAM" id="SSF50494">
    <property type="entry name" value="Trypsin-like serine proteases"/>
    <property type="match status" value="1"/>
</dbReference>
<dbReference type="Gene3D" id="1.25.40.20">
    <property type="entry name" value="Ankyrin repeat-containing domain"/>
    <property type="match status" value="4"/>
</dbReference>
<feature type="chain" id="PRO_5021846719" description="Peptidase S1 domain-containing protein" evidence="7">
    <location>
        <begin position="20"/>
        <end position="668"/>
    </location>
</feature>
<protein>
    <recommendedName>
        <fullName evidence="8">Peptidase S1 domain-containing protein</fullName>
    </recommendedName>
</protein>
<sequence>MRTLHILILVCALLDGKWTFGQQDELSCGISKPVEYLNIVGIRSFSDVVSRVAGTSETESVRPRTYPWLVSAGFLDNDGLWNHQCGGSIISNKHILTAAHCTMGPGNMVLRFGDTRLRDANDDQAVFTRSIYRTHVHPKYQRDKNEAYYDVAIWEIKPGIQFNSFVRPICIPNEAKLNVDQHSMQQMHLAGWGLSGRSAAGSQNMLRQVFLTIYAQRLCQTLYEQADESDTNIMNAISNLIPNGFQSNIVCAGGAITGNYGSCKGDSGSPLFQFSQSRLKFIQQGIVSGGIGSCGDPKYPSIYVRLEDPEILKFIKSTIKDNLVHGKSIPKTPVKPPKPAQPSNSKVALDPKGQSAMERDMVLTASKAINNGRKVDQQDRNGRSLLWKTAEMGVFPAARILVENRADLNLADKQGITPLHVASEKGFTSLVNLLVNFNASVNVTDNRGMSPLSYAAQSGNALVANALVSSGAMLSHQDIDGNTPLHHAIMAGHNELAAYFLSLGFNASIRNKEGLYPVHLAAQYSSPEVVRQMRSLGVDTNQLVGNGWCPLSLASIYGNREVVEYLVEEASADVAAVDNFGQTPLLAAACSGYDDIVAFLVKKDRAQVNRRDAFEQTPLHLAAKFGRKEVVELLLKNGANKQARTSQGQNPRDLAIQFGHFDLDQLLS</sequence>
<feature type="repeat" description="ANK" evidence="4">
    <location>
        <begin position="513"/>
        <end position="541"/>
    </location>
</feature>
<dbReference type="CDD" id="cd00190">
    <property type="entry name" value="Tryp_SPc"/>
    <property type="match status" value="1"/>
</dbReference>
<proteinExistence type="predicted"/>
<feature type="repeat" description="ANK" evidence="4">
    <location>
        <begin position="614"/>
        <end position="646"/>
    </location>
</feature>
<keyword evidence="2 4" id="KW-0040">ANK repeat</keyword>
<dbReference type="FunFam" id="2.40.10.10:FF:000068">
    <property type="entry name" value="transmembrane protease serine 2"/>
    <property type="match status" value="1"/>
</dbReference>
<evidence type="ECO:0000256" key="4">
    <source>
        <dbReference type="PROSITE-ProRule" id="PRU00023"/>
    </source>
</evidence>
<evidence type="ECO:0000256" key="7">
    <source>
        <dbReference type="SAM" id="SignalP"/>
    </source>
</evidence>
<organism evidence="9 10">
    <name type="scientific">Tigriopus californicus</name>
    <name type="common">Marine copepod</name>
    <dbReference type="NCBI Taxonomy" id="6832"/>
    <lineage>
        <taxon>Eukaryota</taxon>
        <taxon>Metazoa</taxon>
        <taxon>Ecdysozoa</taxon>
        <taxon>Arthropoda</taxon>
        <taxon>Crustacea</taxon>
        <taxon>Multicrustacea</taxon>
        <taxon>Hexanauplia</taxon>
        <taxon>Copepoda</taxon>
        <taxon>Harpacticoida</taxon>
        <taxon>Harpacticidae</taxon>
        <taxon>Tigriopus</taxon>
    </lineage>
</organism>
<dbReference type="InterPro" id="IPR009003">
    <property type="entry name" value="Peptidase_S1_PA"/>
</dbReference>
<dbReference type="PROSITE" id="PS50240">
    <property type="entry name" value="TRYPSIN_DOM"/>
    <property type="match status" value="1"/>
</dbReference>
<dbReference type="STRING" id="6832.A0A553NXA8"/>
<name>A0A553NXA8_TIGCA</name>
<evidence type="ECO:0000256" key="5">
    <source>
        <dbReference type="RuleBase" id="RU363034"/>
    </source>
</evidence>
<dbReference type="PANTHER" id="PTHR24166">
    <property type="entry name" value="ROLLING PEBBLES, ISOFORM B"/>
    <property type="match status" value="1"/>
</dbReference>
<dbReference type="OrthoDB" id="6362433at2759"/>
<keyword evidence="5" id="KW-0645">Protease</keyword>
<feature type="domain" description="Peptidase S1" evidence="8">
    <location>
        <begin position="52"/>
        <end position="320"/>
    </location>
</feature>
<evidence type="ECO:0000313" key="10">
    <source>
        <dbReference type="Proteomes" id="UP000318571"/>
    </source>
</evidence>
<keyword evidence="1" id="KW-0677">Repeat</keyword>
<dbReference type="Gene3D" id="2.40.10.10">
    <property type="entry name" value="Trypsin-like serine proteases"/>
    <property type="match status" value="1"/>
</dbReference>
<dbReference type="Pfam" id="PF00023">
    <property type="entry name" value="Ank"/>
    <property type="match status" value="1"/>
</dbReference>
<dbReference type="InterPro" id="IPR043504">
    <property type="entry name" value="Peptidase_S1_PA_chymotrypsin"/>
</dbReference>
<dbReference type="InterPro" id="IPR050889">
    <property type="entry name" value="Dendritic_Spine_Reg/Scaffold"/>
</dbReference>
<dbReference type="AlphaFoldDB" id="A0A553NXA8"/>
<dbReference type="InterPro" id="IPR002110">
    <property type="entry name" value="Ankyrin_rpt"/>
</dbReference>
<keyword evidence="5" id="KW-0378">Hydrolase</keyword>
<dbReference type="InterPro" id="IPR036770">
    <property type="entry name" value="Ankyrin_rpt-contain_sf"/>
</dbReference>
<dbReference type="Pfam" id="PF00089">
    <property type="entry name" value="Trypsin"/>
    <property type="match status" value="1"/>
</dbReference>
<dbReference type="PANTHER" id="PTHR24166:SF48">
    <property type="entry name" value="PROTEIN VAPYRIN"/>
    <property type="match status" value="1"/>
</dbReference>
<evidence type="ECO:0000313" key="9">
    <source>
        <dbReference type="EMBL" id="TRY70058.1"/>
    </source>
</evidence>
<feature type="repeat" description="ANK" evidence="4">
    <location>
        <begin position="447"/>
        <end position="479"/>
    </location>
</feature>
<evidence type="ECO:0000256" key="3">
    <source>
        <dbReference type="ARBA" id="ARBA00023157"/>
    </source>
</evidence>
<dbReference type="GO" id="GO:0004252">
    <property type="term" value="F:serine-type endopeptidase activity"/>
    <property type="evidence" value="ECO:0007669"/>
    <property type="project" value="InterPro"/>
</dbReference>
<reference evidence="9 10" key="1">
    <citation type="journal article" date="2018" name="Nat. Ecol. Evol.">
        <title>Genomic signatures of mitonuclear coevolution across populations of Tigriopus californicus.</title>
        <authorList>
            <person name="Barreto F.S."/>
            <person name="Watson E.T."/>
            <person name="Lima T.G."/>
            <person name="Willett C.S."/>
            <person name="Edmands S."/>
            <person name="Li W."/>
            <person name="Burton R.S."/>
        </authorList>
    </citation>
    <scope>NUCLEOTIDE SEQUENCE [LARGE SCALE GENOMIC DNA]</scope>
    <source>
        <strain evidence="9 10">San Diego</strain>
    </source>
</reference>
<evidence type="ECO:0000256" key="6">
    <source>
        <dbReference type="SAM" id="MobiDB-lite"/>
    </source>
</evidence>
<keyword evidence="5" id="KW-0720">Serine protease</keyword>
<dbReference type="InterPro" id="IPR001314">
    <property type="entry name" value="Peptidase_S1A"/>
</dbReference>
<feature type="repeat" description="ANK" evidence="4">
    <location>
        <begin position="480"/>
        <end position="512"/>
    </location>
</feature>
<evidence type="ECO:0000259" key="8">
    <source>
        <dbReference type="PROSITE" id="PS50240"/>
    </source>
</evidence>
<dbReference type="PROSITE" id="PS00135">
    <property type="entry name" value="TRYPSIN_SER"/>
    <property type="match status" value="1"/>
</dbReference>
<dbReference type="PRINTS" id="PR00722">
    <property type="entry name" value="CHYMOTRYPSIN"/>
</dbReference>
<dbReference type="PROSITE" id="PS50297">
    <property type="entry name" value="ANK_REP_REGION"/>
    <property type="match status" value="5"/>
</dbReference>
<evidence type="ECO:0000256" key="1">
    <source>
        <dbReference type="ARBA" id="ARBA00022737"/>
    </source>
</evidence>
<evidence type="ECO:0000256" key="2">
    <source>
        <dbReference type="ARBA" id="ARBA00023043"/>
    </source>
</evidence>
<dbReference type="Pfam" id="PF12796">
    <property type="entry name" value="Ank_2"/>
    <property type="match status" value="2"/>
</dbReference>
<keyword evidence="3" id="KW-1015">Disulfide bond</keyword>
<gene>
    <name evidence="9" type="ORF">TCAL_06143</name>
</gene>
<dbReference type="InterPro" id="IPR018114">
    <property type="entry name" value="TRYPSIN_HIS"/>
</dbReference>
<comment type="caution">
    <text evidence="9">The sequence shown here is derived from an EMBL/GenBank/DDBJ whole genome shotgun (WGS) entry which is preliminary data.</text>
</comment>
<dbReference type="SMART" id="SM00248">
    <property type="entry name" value="ANK"/>
    <property type="match status" value="8"/>
</dbReference>
<dbReference type="InterPro" id="IPR033116">
    <property type="entry name" value="TRYPSIN_SER"/>
</dbReference>
<dbReference type="SMART" id="SM00020">
    <property type="entry name" value="Tryp_SPc"/>
    <property type="match status" value="1"/>
</dbReference>
<dbReference type="PRINTS" id="PR01415">
    <property type="entry name" value="ANKYRIN"/>
</dbReference>
<feature type="signal peptide" evidence="7">
    <location>
        <begin position="1"/>
        <end position="19"/>
    </location>
</feature>
<dbReference type="InterPro" id="IPR001254">
    <property type="entry name" value="Trypsin_dom"/>
</dbReference>
<dbReference type="EMBL" id="VCGU01000009">
    <property type="protein sequence ID" value="TRY70058.1"/>
    <property type="molecule type" value="Genomic_DNA"/>
</dbReference>
<dbReference type="GO" id="GO:0006508">
    <property type="term" value="P:proteolysis"/>
    <property type="evidence" value="ECO:0007669"/>
    <property type="project" value="UniProtKB-KW"/>
</dbReference>
<dbReference type="SUPFAM" id="SSF48403">
    <property type="entry name" value="Ankyrin repeat"/>
    <property type="match status" value="1"/>
</dbReference>
<feature type="region of interest" description="Disordered" evidence="6">
    <location>
        <begin position="326"/>
        <end position="353"/>
    </location>
</feature>
<keyword evidence="7" id="KW-0732">Signal</keyword>
<dbReference type="PROSITE" id="PS50088">
    <property type="entry name" value="ANK_REPEAT"/>
    <property type="match status" value="5"/>
</dbReference>
<dbReference type="PROSITE" id="PS00134">
    <property type="entry name" value="TRYPSIN_HIS"/>
    <property type="match status" value="1"/>
</dbReference>
<feature type="repeat" description="ANK" evidence="4">
    <location>
        <begin position="414"/>
        <end position="446"/>
    </location>
</feature>
<accession>A0A553NXA8</accession>